<dbReference type="OrthoDB" id="9816005at2"/>
<accession>A0A432WK44</accession>
<dbReference type="Gene3D" id="1.20.5.3310">
    <property type="match status" value="1"/>
</dbReference>
<protein>
    <recommendedName>
        <fullName evidence="9">Sec-independent protein translocase protein TatB</fullName>
    </recommendedName>
</protein>
<feature type="compositionally biased region" description="Basic and acidic residues" evidence="10">
    <location>
        <begin position="105"/>
        <end position="126"/>
    </location>
</feature>
<gene>
    <name evidence="9" type="primary">tatB</name>
    <name evidence="12" type="ORF">CWE11_05595</name>
</gene>
<evidence type="ECO:0000256" key="4">
    <source>
        <dbReference type="ARBA" id="ARBA00022692"/>
    </source>
</evidence>
<dbReference type="InterPro" id="IPR003369">
    <property type="entry name" value="TatA/B/E"/>
</dbReference>
<evidence type="ECO:0000256" key="2">
    <source>
        <dbReference type="ARBA" id="ARBA00022448"/>
    </source>
</evidence>
<dbReference type="EMBL" id="PIPM01000004">
    <property type="protein sequence ID" value="RUO34202.1"/>
    <property type="molecule type" value="Genomic_DNA"/>
</dbReference>
<keyword evidence="8 9" id="KW-0472">Membrane</keyword>
<dbReference type="NCBIfam" id="TIGR01410">
    <property type="entry name" value="tatB"/>
    <property type="match status" value="1"/>
</dbReference>
<evidence type="ECO:0000256" key="7">
    <source>
        <dbReference type="ARBA" id="ARBA00023010"/>
    </source>
</evidence>
<keyword evidence="2 9" id="KW-0813">Transport</keyword>
<dbReference type="GO" id="GO:0033281">
    <property type="term" value="C:TAT protein transport complex"/>
    <property type="evidence" value="ECO:0007669"/>
    <property type="project" value="UniProtKB-UniRule"/>
</dbReference>
<keyword evidence="5 9" id="KW-0653">Protein transport</keyword>
<dbReference type="Proteomes" id="UP000288405">
    <property type="component" value="Unassembled WGS sequence"/>
</dbReference>
<comment type="caution">
    <text evidence="12">The sequence shown here is derived from an EMBL/GenBank/DDBJ whole genome shotgun (WGS) entry which is preliminary data.</text>
</comment>
<evidence type="ECO:0000256" key="6">
    <source>
        <dbReference type="ARBA" id="ARBA00022989"/>
    </source>
</evidence>
<proteinExistence type="inferred from homology"/>
<name>A0A432WK44_9GAMM</name>
<evidence type="ECO:0000256" key="1">
    <source>
        <dbReference type="ARBA" id="ARBA00004167"/>
    </source>
</evidence>
<keyword evidence="13" id="KW-1185">Reference proteome</keyword>
<dbReference type="PANTHER" id="PTHR33162">
    <property type="entry name" value="SEC-INDEPENDENT PROTEIN TRANSLOCASE PROTEIN TATA, CHLOROPLASTIC"/>
    <property type="match status" value="1"/>
</dbReference>
<comment type="function">
    <text evidence="9">Part of the twin-arginine translocation (Tat) system that transports large folded proteins containing a characteristic twin-arginine motif in their signal peptide across membranes. Together with TatC, TatB is part of a receptor directly interacting with Tat signal peptides. TatB may form an oligomeric binding site that transiently accommodates folded Tat precursor proteins before their translocation.</text>
</comment>
<evidence type="ECO:0000256" key="8">
    <source>
        <dbReference type="ARBA" id="ARBA00023136"/>
    </source>
</evidence>
<evidence type="ECO:0000256" key="5">
    <source>
        <dbReference type="ARBA" id="ARBA00022927"/>
    </source>
</evidence>
<dbReference type="AlphaFoldDB" id="A0A432WK44"/>
<comment type="subunit">
    <text evidence="9">The Tat system comprises two distinct complexes: a TatABC complex, containing multiple copies of TatA, TatB and TatC subunits, and a separate TatA complex, containing only TatA subunits. Substrates initially bind to the TatABC complex, which probably triggers association of the separate TatA complex to form the active translocon.</text>
</comment>
<evidence type="ECO:0000256" key="10">
    <source>
        <dbReference type="SAM" id="MobiDB-lite"/>
    </source>
</evidence>
<keyword evidence="4 9" id="KW-0812">Transmembrane</keyword>
<dbReference type="HAMAP" id="MF_00237">
    <property type="entry name" value="TatB"/>
    <property type="match status" value="1"/>
</dbReference>
<feature type="transmembrane region" description="Helical" evidence="11">
    <location>
        <begin position="6"/>
        <end position="25"/>
    </location>
</feature>
<dbReference type="PANTHER" id="PTHR33162:SF1">
    <property type="entry name" value="SEC-INDEPENDENT PROTEIN TRANSLOCASE PROTEIN TATA, CHLOROPLASTIC"/>
    <property type="match status" value="1"/>
</dbReference>
<keyword evidence="7 9" id="KW-0811">Translocation</keyword>
<dbReference type="GO" id="GO:0008320">
    <property type="term" value="F:protein transmembrane transporter activity"/>
    <property type="evidence" value="ECO:0007669"/>
    <property type="project" value="UniProtKB-UniRule"/>
</dbReference>
<dbReference type="Pfam" id="PF02416">
    <property type="entry name" value="TatA_B_E"/>
    <property type="match status" value="1"/>
</dbReference>
<organism evidence="12 13">
    <name type="scientific">Aliidiomarina sanyensis</name>
    <dbReference type="NCBI Taxonomy" id="1249555"/>
    <lineage>
        <taxon>Bacteria</taxon>
        <taxon>Pseudomonadati</taxon>
        <taxon>Pseudomonadota</taxon>
        <taxon>Gammaproteobacteria</taxon>
        <taxon>Alteromonadales</taxon>
        <taxon>Idiomarinaceae</taxon>
        <taxon>Aliidiomarina</taxon>
    </lineage>
</organism>
<feature type="region of interest" description="Disordered" evidence="10">
    <location>
        <begin position="90"/>
        <end position="126"/>
    </location>
</feature>
<sequence length="126" mass="14104">MFDIGFWELLIILVIGLLVLGPERLPGAIRSMQRTLAKVRAFGSRMEAEINHELRVKELHDHLKKIESAEDIEKLSPELKRSLAELQQAADSVRNPYGAQTPSKESTDASEEPKDTPSATNDKKDP</sequence>
<comment type="similarity">
    <text evidence="9">Belongs to the TatB family.</text>
</comment>
<keyword evidence="3 9" id="KW-1003">Cell membrane</keyword>
<dbReference type="InterPro" id="IPR018448">
    <property type="entry name" value="TatB"/>
</dbReference>
<dbReference type="PRINTS" id="PR01506">
    <property type="entry name" value="TATBPROTEIN"/>
</dbReference>
<evidence type="ECO:0000313" key="12">
    <source>
        <dbReference type="EMBL" id="RUO34202.1"/>
    </source>
</evidence>
<evidence type="ECO:0000256" key="9">
    <source>
        <dbReference type="HAMAP-Rule" id="MF_00237"/>
    </source>
</evidence>
<dbReference type="GO" id="GO:0043953">
    <property type="term" value="P:protein transport by the Tat complex"/>
    <property type="evidence" value="ECO:0007669"/>
    <property type="project" value="UniProtKB-UniRule"/>
</dbReference>
<keyword evidence="6 9" id="KW-1133">Transmembrane helix</keyword>
<evidence type="ECO:0000256" key="11">
    <source>
        <dbReference type="SAM" id="Phobius"/>
    </source>
</evidence>
<comment type="subcellular location">
    <subcellularLocation>
        <location evidence="9">Cell membrane</location>
        <topology evidence="9">Single-pass membrane protein</topology>
    </subcellularLocation>
    <subcellularLocation>
        <location evidence="1">Membrane</location>
        <topology evidence="1">Single-pass membrane protein</topology>
    </subcellularLocation>
</comment>
<reference evidence="12 13" key="1">
    <citation type="journal article" date="2011" name="Front. Microbiol.">
        <title>Genomic signatures of strain selection and enhancement in Bacillus atrophaeus var. globigii, a historical biowarfare simulant.</title>
        <authorList>
            <person name="Gibbons H.S."/>
            <person name="Broomall S.M."/>
            <person name="McNew L.A."/>
            <person name="Daligault H."/>
            <person name="Chapman C."/>
            <person name="Bruce D."/>
            <person name="Karavis M."/>
            <person name="Krepps M."/>
            <person name="McGregor P.A."/>
            <person name="Hong C."/>
            <person name="Park K.H."/>
            <person name="Akmal A."/>
            <person name="Feldman A."/>
            <person name="Lin J.S."/>
            <person name="Chang W.E."/>
            <person name="Higgs B.W."/>
            <person name="Demirev P."/>
            <person name="Lindquist J."/>
            <person name="Liem A."/>
            <person name="Fochler E."/>
            <person name="Read T.D."/>
            <person name="Tapia R."/>
            <person name="Johnson S."/>
            <person name="Bishop-Lilly K.A."/>
            <person name="Detter C."/>
            <person name="Han C."/>
            <person name="Sozhamannan S."/>
            <person name="Rosenzweig C.N."/>
            <person name="Skowronski E.W."/>
        </authorList>
    </citation>
    <scope>NUCLEOTIDE SEQUENCE [LARGE SCALE GENOMIC DNA]</scope>
    <source>
        <strain evidence="12 13">GYP-17</strain>
    </source>
</reference>
<evidence type="ECO:0000256" key="3">
    <source>
        <dbReference type="ARBA" id="ARBA00022475"/>
    </source>
</evidence>
<evidence type="ECO:0000313" key="13">
    <source>
        <dbReference type="Proteomes" id="UP000288405"/>
    </source>
</evidence>
<dbReference type="RefSeq" id="WP_126776619.1">
    <property type="nucleotide sequence ID" value="NZ_PIPM01000004.1"/>
</dbReference>